<sequence>MTEPSIVLYGIKNCDTVKKARKWLEKNTVEYRFHDFREDGMDSVPLKEWLDEFGWPQVLNRRSTSWRALDDGQKEAMDNATALALAGDTPTLIKRPVTVAGDSTLFGFREADFSELV</sequence>
<evidence type="ECO:0000313" key="4">
    <source>
        <dbReference type="Proteomes" id="UP001597425"/>
    </source>
</evidence>
<dbReference type="EMBL" id="JBHUJD010000008">
    <property type="protein sequence ID" value="MFD2310306.1"/>
    <property type="molecule type" value="Genomic_DNA"/>
</dbReference>
<dbReference type="NCBIfam" id="TIGR01617">
    <property type="entry name" value="arsC_related"/>
    <property type="match status" value="1"/>
</dbReference>
<dbReference type="NCBIfam" id="NF008107">
    <property type="entry name" value="PRK10853.1"/>
    <property type="match status" value="1"/>
</dbReference>
<evidence type="ECO:0000256" key="1">
    <source>
        <dbReference type="ARBA" id="ARBA00007198"/>
    </source>
</evidence>
<dbReference type="Pfam" id="PF03960">
    <property type="entry name" value="ArsC"/>
    <property type="match status" value="1"/>
</dbReference>
<proteinExistence type="inferred from homology"/>
<keyword evidence="4" id="KW-1185">Reference proteome</keyword>
<evidence type="ECO:0000256" key="2">
    <source>
        <dbReference type="PROSITE-ProRule" id="PRU01282"/>
    </source>
</evidence>
<gene>
    <name evidence="3" type="ORF">ACFSKX_07715</name>
</gene>
<dbReference type="SUPFAM" id="SSF52833">
    <property type="entry name" value="Thioredoxin-like"/>
    <property type="match status" value="1"/>
</dbReference>
<dbReference type="Gene3D" id="3.40.30.10">
    <property type="entry name" value="Glutaredoxin"/>
    <property type="match status" value="1"/>
</dbReference>
<dbReference type="InterPro" id="IPR006660">
    <property type="entry name" value="Arsenate_reductase-like"/>
</dbReference>
<dbReference type="Proteomes" id="UP001597425">
    <property type="component" value="Unassembled WGS sequence"/>
</dbReference>
<dbReference type="PANTHER" id="PTHR30041">
    <property type="entry name" value="ARSENATE REDUCTASE"/>
    <property type="match status" value="1"/>
</dbReference>
<reference evidence="4" key="1">
    <citation type="journal article" date="2019" name="Int. J. Syst. Evol. Microbiol.">
        <title>The Global Catalogue of Microorganisms (GCM) 10K type strain sequencing project: providing services to taxonomists for standard genome sequencing and annotation.</title>
        <authorList>
            <consortium name="The Broad Institute Genomics Platform"/>
            <consortium name="The Broad Institute Genome Sequencing Center for Infectious Disease"/>
            <person name="Wu L."/>
            <person name="Ma J."/>
        </authorList>
    </citation>
    <scope>NUCLEOTIDE SEQUENCE [LARGE SCALE GENOMIC DNA]</scope>
    <source>
        <strain evidence="4">KCTC 12848</strain>
    </source>
</reference>
<dbReference type="InterPro" id="IPR036249">
    <property type="entry name" value="Thioredoxin-like_sf"/>
</dbReference>
<comment type="similarity">
    <text evidence="1 2">Belongs to the ArsC family.</text>
</comment>
<dbReference type="RefSeq" id="WP_265723438.1">
    <property type="nucleotide sequence ID" value="NZ_JAPIVK010000051.1"/>
</dbReference>
<dbReference type="PANTHER" id="PTHR30041:SF8">
    <property type="entry name" value="PROTEIN YFFB"/>
    <property type="match status" value="1"/>
</dbReference>
<comment type="caution">
    <text evidence="3">The sequence shown here is derived from an EMBL/GenBank/DDBJ whole genome shotgun (WGS) entry which is preliminary data.</text>
</comment>
<organism evidence="3 4">
    <name type="scientific">Microbulbifer halophilus</name>
    <dbReference type="NCBI Taxonomy" id="453963"/>
    <lineage>
        <taxon>Bacteria</taxon>
        <taxon>Pseudomonadati</taxon>
        <taxon>Pseudomonadota</taxon>
        <taxon>Gammaproteobacteria</taxon>
        <taxon>Cellvibrionales</taxon>
        <taxon>Microbulbiferaceae</taxon>
        <taxon>Microbulbifer</taxon>
    </lineage>
</organism>
<dbReference type="InterPro" id="IPR006504">
    <property type="entry name" value="Tscrpt_reg_Spx/MgsR"/>
</dbReference>
<name>A0ABW5E9P2_9GAMM</name>
<dbReference type="PROSITE" id="PS51353">
    <property type="entry name" value="ARSC"/>
    <property type="match status" value="1"/>
</dbReference>
<protein>
    <submittedName>
        <fullName evidence="3">ArsC family reductase</fullName>
    </submittedName>
</protein>
<evidence type="ECO:0000313" key="3">
    <source>
        <dbReference type="EMBL" id="MFD2310306.1"/>
    </source>
</evidence>
<dbReference type="CDD" id="cd03035">
    <property type="entry name" value="ArsC_Yffb"/>
    <property type="match status" value="1"/>
</dbReference>
<accession>A0ABW5E9P2</accession>